<protein>
    <recommendedName>
        <fullName evidence="2">D-aminoacyl-tRNA deacylase</fullName>
        <shortName evidence="2">DTD</shortName>
        <ecNumber evidence="2">3.1.1.96</ecNumber>
    </recommendedName>
    <alternativeName>
        <fullName evidence="2">Gly-tRNA(Ala) deacylase</fullName>
        <ecNumber evidence="2">3.1.1.-</ecNumber>
    </alternativeName>
</protein>
<feature type="short sequence motif" description="Gly-cisPro motif, important for rejection of L-amino acids" evidence="2">
    <location>
        <begin position="138"/>
        <end position="139"/>
    </location>
</feature>
<evidence type="ECO:0000313" key="4">
    <source>
        <dbReference type="Proteomes" id="UP000599179"/>
    </source>
</evidence>
<dbReference type="CDD" id="cd00563">
    <property type="entry name" value="Dtyr_deacylase"/>
    <property type="match status" value="1"/>
</dbReference>
<dbReference type="SUPFAM" id="SSF69500">
    <property type="entry name" value="DTD-like"/>
    <property type="match status" value="1"/>
</dbReference>
<dbReference type="Gene3D" id="3.50.80.10">
    <property type="entry name" value="D-tyrosyl-tRNA(Tyr) deacylase"/>
    <property type="match status" value="1"/>
</dbReference>
<dbReference type="Pfam" id="PF02580">
    <property type="entry name" value="Tyr_Deacylase"/>
    <property type="match status" value="1"/>
</dbReference>
<keyword evidence="2" id="KW-0694">RNA-binding</keyword>
<sequence length="150" mass="16885">MRIIIQRVSQAKVEVDQDVIGNIGQGLLVLLGIENEDTQEDIEWLSRKLVNMRIFSDEASMMNKSCLDVNGELLVVSQFTLHASTKKGNRPSFIKAAKPEKAEILYNQFVNHLKENYSIKIETGQFGAMMNVSLVNDGPVTLFIDSKQKE</sequence>
<accession>A0ABQ1SE54</accession>
<dbReference type="HAMAP" id="MF_00518">
    <property type="entry name" value="Deacylase_Dtd"/>
    <property type="match status" value="1"/>
</dbReference>
<dbReference type="PANTHER" id="PTHR10472">
    <property type="entry name" value="D-TYROSYL-TRNA TYR DEACYLASE"/>
    <property type="match status" value="1"/>
</dbReference>
<reference evidence="4" key="1">
    <citation type="journal article" date="2019" name="Int. J. Syst. Evol. Microbiol.">
        <title>The Global Catalogue of Microorganisms (GCM) 10K type strain sequencing project: providing services to taxonomists for standard genome sequencing and annotation.</title>
        <authorList>
            <consortium name="The Broad Institute Genomics Platform"/>
            <consortium name="The Broad Institute Genome Sequencing Center for Infectious Disease"/>
            <person name="Wu L."/>
            <person name="Ma J."/>
        </authorList>
    </citation>
    <scope>NUCLEOTIDE SEQUENCE [LARGE SCALE GENOMIC DNA]</scope>
    <source>
        <strain evidence="4">CGMCC 1.12931</strain>
    </source>
</reference>
<comment type="similarity">
    <text evidence="1 2">Belongs to the DTD family.</text>
</comment>
<gene>
    <name evidence="2 3" type="primary">dtd</name>
    <name evidence="3" type="ORF">GCM10010832_08140</name>
</gene>
<comment type="function">
    <text evidence="2">An aminoacyl-tRNA editing enzyme that deacylates mischarged D-aminoacyl-tRNAs. Also deacylates mischarged glycyl-tRNA(Ala), protecting cells against glycine mischarging by AlaRS. Acts via tRNA-based rather than protein-based catalysis; rejects L-amino acids rather than detecting D-amino acids in the active site. By recycling D-aminoacyl-tRNA to D-amino acids and free tRNA molecules, this enzyme counteracts the toxicity associated with the formation of D-aminoacyl-tRNA entities in vivo and helps enforce protein L-homochirality.</text>
</comment>
<comment type="subunit">
    <text evidence="2">Homodimer.</text>
</comment>
<keyword evidence="2" id="KW-0820">tRNA-binding</keyword>
<evidence type="ECO:0000256" key="2">
    <source>
        <dbReference type="HAMAP-Rule" id="MF_00518"/>
    </source>
</evidence>
<comment type="caution">
    <text evidence="3">The sequence shown here is derived from an EMBL/GenBank/DDBJ whole genome shotgun (WGS) entry which is preliminary data.</text>
</comment>
<comment type="catalytic activity">
    <reaction evidence="2">
        <text>a D-aminoacyl-tRNA + H2O = a tRNA + a D-alpha-amino acid + H(+)</text>
        <dbReference type="Rhea" id="RHEA:13953"/>
        <dbReference type="Rhea" id="RHEA-COMP:10123"/>
        <dbReference type="Rhea" id="RHEA-COMP:10124"/>
        <dbReference type="ChEBI" id="CHEBI:15377"/>
        <dbReference type="ChEBI" id="CHEBI:15378"/>
        <dbReference type="ChEBI" id="CHEBI:59871"/>
        <dbReference type="ChEBI" id="CHEBI:78442"/>
        <dbReference type="ChEBI" id="CHEBI:79333"/>
        <dbReference type="EC" id="3.1.1.96"/>
    </reaction>
</comment>
<comment type="domain">
    <text evidence="2">A Gly-cisPro motif from one monomer fits into the active site of the other monomer to allow specific chiral rejection of L-amino acids.</text>
</comment>
<dbReference type="Proteomes" id="UP000599179">
    <property type="component" value="Unassembled WGS sequence"/>
</dbReference>
<name>A0ABQ1SE54_9FLAO</name>
<dbReference type="PANTHER" id="PTHR10472:SF5">
    <property type="entry name" value="D-AMINOACYL-TRNA DEACYLASE 1"/>
    <property type="match status" value="1"/>
</dbReference>
<comment type="subcellular location">
    <subcellularLocation>
        <location evidence="2">Cytoplasm</location>
    </subcellularLocation>
</comment>
<dbReference type="NCBIfam" id="TIGR00256">
    <property type="entry name" value="D-aminoacyl-tRNA deacylase"/>
    <property type="match status" value="1"/>
</dbReference>
<dbReference type="RefSeq" id="WP_188457822.1">
    <property type="nucleotide sequence ID" value="NZ_BMGM01000003.1"/>
</dbReference>
<evidence type="ECO:0000313" key="3">
    <source>
        <dbReference type="EMBL" id="GGE30040.1"/>
    </source>
</evidence>
<dbReference type="InterPro" id="IPR023509">
    <property type="entry name" value="DTD-like_sf"/>
</dbReference>
<proteinExistence type="inferred from homology"/>
<dbReference type="InterPro" id="IPR003732">
    <property type="entry name" value="Daa-tRNA_deacyls_DTD"/>
</dbReference>
<dbReference type="EC" id="3.1.1.-" evidence="2"/>
<evidence type="ECO:0000256" key="1">
    <source>
        <dbReference type="ARBA" id="ARBA00009673"/>
    </source>
</evidence>
<organism evidence="3 4">
    <name type="scientific">Psychroflexus planctonicus</name>
    <dbReference type="NCBI Taxonomy" id="1526575"/>
    <lineage>
        <taxon>Bacteria</taxon>
        <taxon>Pseudomonadati</taxon>
        <taxon>Bacteroidota</taxon>
        <taxon>Flavobacteriia</taxon>
        <taxon>Flavobacteriales</taxon>
        <taxon>Flavobacteriaceae</taxon>
        <taxon>Psychroflexus</taxon>
    </lineage>
</organism>
<dbReference type="EC" id="3.1.1.96" evidence="2"/>
<keyword evidence="2" id="KW-0963">Cytoplasm</keyword>
<dbReference type="EMBL" id="BMGM01000003">
    <property type="protein sequence ID" value="GGE30040.1"/>
    <property type="molecule type" value="Genomic_DNA"/>
</dbReference>
<comment type="catalytic activity">
    <reaction evidence="2">
        <text>glycyl-tRNA(Ala) + H2O = tRNA(Ala) + glycine + H(+)</text>
        <dbReference type="Rhea" id="RHEA:53744"/>
        <dbReference type="Rhea" id="RHEA-COMP:9657"/>
        <dbReference type="Rhea" id="RHEA-COMP:13640"/>
        <dbReference type="ChEBI" id="CHEBI:15377"/>
        <dbReference type="ChEBI" id="CHEBI:15378"/>
        <dbReference type="ChEBI" id="CHEBI:57305"/>
        <dbReference type="ChEBI" id="CHEBI:78442"/>
        <dbReference type="ChEBI" id="CHEBI:78522"/>
    </reaction>
</comment>
<keyword evidence="2" id="KW-0378">Hydrolase</keyword>
<keyword evidence="4" id="KW-1185">Reference proteome</keyword>